<gene>
    <name evidence="1" type="ORF">SAMN02927897_01960</name>
</gene>
<evidence type="ECO:0000313" key="2">
    <source>
        <dbReference type="Proteomes" id="UP000183569"/>
    </source>
</evidence>
<accession>A0A1G4Y5D2</accession>
<dbReference type="GeneID" id="23847345"/>
<proteinExistence type="predicted"/>
<comment type="caution">
    <text evidence="1">The sequence shown here is derived from an EMBL/GenBank/DDBJ whole genome shotgun (WGS) entry which is preliminary data.</text>
</comment>
<reference evidence="1 2" key="1">
    <citation type="submission" date="2016-10" db="EMBL/GenBank/DDBJ databases">
        <authorList>
            <person name="Varghese N."/>
            <person name="Submissions S."/>
        </authorList>
    </citation>
    <scope>NUCLEOTIDE SEQUENCE [LARGE SCALE GENOMIC DNA]</scope>
    <source>
        <strain evidence="1 2">CGMCC 1.12102</strain>
    </source>
</reference>
<dbReference type="Pfam" id="PF09907">
    <property type="entry name" value="HigB_toxin"/>
    <property type="match status" value="1"/>
</dbReference>
<protein>
    <submittedName>
        <fullName evidence="1">mRNA interferase HigB</fullName>
    </submittedName>
</protein>
<dbReference type="InterPro" id="IPR018669">
    <property type="entry name" value="Toxin_HigB"/>
</dbReference>
<organism evidence="1 2">
    <name type="scientific">Kosakonia sacchari</name>
    <dbReference type="NCBI Taxonomy" id="1158459"/>
    <lineage>
        <taxon>Bacteria</taxon>
        <taxon>Pseudomonadati</taxon>
        <taxon>Pseudomonadota</taxon>
        <taxon>Gammaproteobacteria</taxon>
        <taxon>Enterobacterales</taxon>
        <taxon>Enterobacteriaceae</taxon>
        <taxon>Kosakonia</taxon>
    </lineage>
</organism>
<dbReference type="GO" id="GO:0004519">
    <property type="term" value="F:endonuclease activity"/>
    <property type="evidence" value="ECO:0007669"/>
    <property type="project" value="InterPro"/>
</dbReference>
<sequence length="105" mass="12509">MHLISLKAIQEAVLRFPQHKVALLTLAKTIEKAHCPTPEDLKKLYPTLDNFKYLSKHYIIDIANNNLRVVALIFFESQKFYVRHIFTHKEYDRFTEQHRTKGKKK</sequence>
<dbReference type="AlphaFoldDB" id="A0A1G4Y5D2"/>
<dbReference type="GO" id="GO:0003723">
    <property type="term" value="F:RNA binding"/>
    <property type="evidence" value="ECO:0007669"/>
    <property type="project" value="InterPro"/>
</dbReference>
<dbReference type="Proteomes" id="UP000183569">
    <property type="component" value="Unassembled WGS sequence"/>
</dbReference>
<dbReference type="EMBL" id="FMUI01000005">
    <property type="protein sequence ID" value="SCX48583.1"/>
    <property type="molecule type" value="Genomic_DNA"/>
</dbReference>
<name>A0A1G4Y5D2_9ENTR</name>
<evidence type="ECO:0000313" key="1">
    <source>
        <dbReference type="EMBL" id="SCX48583.1"/>
    </source>
</evidence>
<dbReference type="GO" id="GO:0110001">
    <property type="term" value="C:toxin-antitoxin complex"/>
    <property type="evidence" value="ECO:0007669"/>
    <property type="project" value="InterPro"/>
</dbReference>
<dbReference type="RefSeq" id="WP_017457772.1">
    <property type="nucleotide sequence ID" value="NZ_FMUI01000005.1"/>
</dbReference>